<protein>
    <recommendedName>
        <fullName evidence="1">LRAT domain-containing protein</fullName>
    </recommendedName>
</protein>
<dbReference type="AlphaFoldDB" id="A0A6B2KR98"/>
<dbReference type="EMBL" id="JAAGAA010000005">
    <property type="protein sequence ID" value="NDV12660.1"/>
    <property type="molecule type" value="Genomic_DNA"/>
</dbReference>
<evidence type="ECO:0000313" key="3">
    <source>
        <dbReference type="Proteomes" id="UP000482578"/>
    </source>
</evidence>
<evidence type="ECO:0000313" key="2">
    <source>
        <dbReference type="EMBL" id="NDV12660.1"/>
    </source>
</evidence>
<accession>A0A6B2KR98</accession>
<sequence length="161" mass="17519">MNGQIKRPVNNLVESFIDNAVRDKVSAPAIGSVIYCDLAAGTAEHSGIYIGSNNIVHLSGDGIIERVNPKQFINRLGGWNTAISIYVSCNAGTPVGSTNVAKLAESMIGSQRSYNLIMDNCHQFTAGCLSGNFENSCNFFTFLKDEVQIRIGGTEWRVWDL</sequence>
<feature type="domain" description="LRAT" evidence="1">
    <location>
        <begin position="30"/>
        <end position="132"/>
    </location>
</feature>
<dbReference type="InterPro" id="IPR007053">
    <property type="entry name" value="LRAT_dom"/>
</dbReference>
<comment type="caution">
    <text evidence="2">The sequence shown here is derived from an EMBL/GenBank/DDBJ whole genome shotgun (WGS) entry which is preliminary data.</text>
</comment>
<keyword evidence="3" id="KW-1185">Reference proteome</keyword>
<dbReference type="Proteomes" id="UP000482578">
    <property type="component" value="Unassembled WGS sequence"/>
</dbReference>
<reference evidence="2 3" key="1">
    <citation type="submission" date="2020-02" db="EMBL/GenBank/DDBJ databases">
        <authorList>
            <person name="Yang Z."/>
        </authorList>
    </citation>
    <scope>NUCLEOTIDE SEQUENCE [LARGE SCALE GENOMIC DNA]</scope>
    <source>
        <strain evidence="2 3">HX-7-9</strain>
    </source>
</reference>
<gene>
    <name evidence="2" type="ORF">GZH52_07580</name>
</gene>
<dbReference type="Pfam" id="PF04970">
    <property type="entry name" value="LRAT"/>
    <property type="match status" value="1"/>
</dbReference>
<organism evidence="2 3">
    <name type="scientific">Crenobacter caeni</name>
    <dbReference type="NCBI Taxonomy" id="2705474"/>
    <lineage>
        <taxon>Bacteria</taxon>
        <taxon>Pseudomonadati</taxon>
        <taxon>Pseudomonadota</taxon>
        <taxon>Betaproteobacteria</taxon>
        <taxon>Neisseriales</taxon>
        <taxon>Neisseriaceae</taxon>
        <taxon>Crenobacter</taxon>
    </lineage>
</organism>
<evidence type="ECO:0000259" key="1">
    <source>
        <dbReference type="Pfam" id="PF04970"/>
    </source>
</evidence>
<name>A0A6B2KR98_9NEIS</name>
<dbReference type="Gene3D" id="3.90.1720.10">
    <property type="entry name" value="endopeptidase domain like (from Nostoc punctiforme)"/>
    <property type="match status" value="1"/>
</dbReference>
<proteinExistence type="predicted"/>